<feature type="repeat" description="WD" evidence="1">
    <location>
        <begin position="1136"/>
        <end position="1169"/>
    </location>
</feature>
<feature type="compositionally biased region" description="Basic and acidic residues" evidence="2">
    <location>
        <begin position="397"/>
        <end position="416"/>
    </location>
</feature>
<feature type="region of interest" description="Disordered" evidence="2">
    <location>
        <begin position="393"/>
        <end position="416"/>
    </location>
</feature>
<dbReference type="InterPro" id="IPR016024">
    <property type="entry name" value="ARM-type_fold"/>
</dbReference>
<feature type="domain" description="Putative E3 ubiquitin-protein ligase LIN ARM-like" evidence="3">
    <location>
        <begin position="719"/>
        <end position="1072"/>
    </location>
</feature>
<gene>
    <name evidence="5" type="ORF">Scep_009021</name>
</gene>
<name>A0AAP0JTA1_9MAGN</name>
<dbReference type="Gene3D" id="2.130.10.10">
    <property type="entry name" value="YVTN repeat-like/Quinoprotein amine dehydrogenase"/>
    <property type="match status" value="1"/>
</dbReference>
<keyword evidence="6" id="KW-1185">Reference proteome</keyword>
<reference evidence="5 6" key="1">
    <citation type="submission" date="2024-01" db="EMBL/GenBank/DDBJ databases">
        <title>Genome assemblies of Stephania.</title>
        <authorList>
            <person name="Yang L."/>
        </authorList>
    </citation>
    <scope>NUCLEOTIDE SEQUENCE [LARGE SCALE GENOMIC DNA]</scope>
    <source>
        <strain evidence="5">JXDWG</strain>
        <tissue evidence="5">Leaf</tissue>
    </source>
</reference>
<evidence type="ECO:0000259" key="3">
    <source>
        <dbReference type="Pfam" id="PF23628"/>
    </source>
</evidence>
<feature type="domain" description="Putative E3 ubiquitin-protein ligase LIN ARM repeats" evidence="4">
    <location>
        <begin position="556"/>
        <end position="716"/>
    </location>
</feature>
<evidence type="ECO:0000256" key="1">
    <source>
        <dbReference type="PROSITE-ProRule" id="PRU00221"/>
    </source>
</evidence>
<dbReference type="SUPFAM" id="SSF48371">
    <property type="entry name" value="ARM repeat"/>
    <property type="match status" value="1"/>
</dbReference>
<dbReference type="InterPro" id="IPR056514">
    <property type="entry name" value="ARM_LIN_2nd"/>
</dbReference>
<dbReference type="PANTHER" id="PTHR35549:SF2">
    <property type="entry name" value="TRANSDUCIN_WD40 REPEAT-LIKE SUPERFAMILY PROTEIN"/>
    <property type="match status" value="1"/>
</dbReference>
<dbReference type="InterPro" id="IPR011989">
    <property type="entry name" value="ARM-like"/>
</dbReference>
<dbReference type="Proteomes" id="UP001419268">
    <property type="component" value="Unassembled WGS sequence"/>
</dbReference>
<feature type="compositionally biased region" description="Gly residues" evidence="2">
    <location>
        <begin position="27"/>
        <end position="44"/>
    </location>
</feature>
<dbReference type="PROSITE" id="PS50294">
    <property type="entry name" value="WD_REPEATS_REGION"/>
    <property type="match status" value="1"/>
</dbReference>
<evidence type="ECO:0000256" key="2">
    <source>
        <dbReference type="SAM" id="MobiDB-lite"/>
    </source>
</evidence>
<dbReference type="InterPro" id="IPR001680">
    <property type="entry name" value="WD40_rpt"/>
</dbReference>
<feature type="region of interest" description="Disordered" evidence="2">
    <location>
        <begin position="1"/>
        <end position="75"/>
    </location>
</feature>
<dbReference type="Pfam" id="PF23654">
    <property type="entry name" value="ARM_LIN_2nd"/>
    <property type="match status" value="1"/>
</dbReference>
<dbReference type="PANTHER" id="PTHR35549">
    <property type="entry name" value="OS04G0584500 PROTEIN"/>
    <property type="match status" value="1"/>
</dbReference>
<evidence type="ECO:0008006" key="7">
    <source>
        <dbReference type="Google" id="ProtNLM"/>
    </source>
</evidence>
<keyword evidence="1" id="KW-0853">WD repeat</keyword>
<dbReference type="Pfam" id="PF00400">
    <property type="entry name" value="WD40"/>
    <property type="match status" value="1"/>
</dbReference>
<protein>
    <recommendedName>
        <fullName evidence="7">E3 ubiquitin-protein ligase LIN-1</fullName>
    </recommendedName>
</protein>
<dbReference type="PROSITE" id="PS50082">
    <property type="entry name" value="WD_REPEATS_2"/>
    <property type="match status" value="2"/>
</dbReference>
<feature type="region of interest" description="Disordered" evidence="2">
    <location>
        <begin position="517"/>
        <end position="545"/>
    </location>
</feature>
<proteinExistence type="predicted"/>
<accession>A0AAP0JTA1</accession>
<feature type="repeat" description="WD" evidence="1">
    <location>
        <begin position="1111"/>
        <end position="1133"/>
    </location>
</feature>
<feature type="compositionally biased region" description="Acidic residues" evidence="2">
    <location>
        <begin position="7"/>
        <end position="26"/>
    </location>
</feature>
<dbReference type="InterPro" id="IPR036322">
    <property type="entry name" value="WD40_repeat_dom_sf"/>
</dbReference>
<dbReference type="InterPro" id="IPR055566">
    <property type="entry name" value="ARM_LIN"/>
</dbReference>
<dbReference type="Pfam" id="PF23628">
    <property type="entry name" value="ARM_LIN_C"/>
    <property type="match status" value="1"/>
</dbReference>
<dbReference type="SMART" id="SM00320">
    <property type="entry name" value="WD40"/>
    <property type="match status" value="2"/>
</dbReference>
<dbReference type="Gene3D" id="1.25.10.10">
    <property type="entry name" value="Leucine-rich Repeat Variant"/>
    <property type="match status" value="1"/>
</dbReference>
<organism evidence="5 6">
    <name type="scientific">Stephania cephalantha</name>
    <dbReference type="NCBI Taxonomy" id="152367"/>
    <lineage>
        <taxon>Eukaryota</taxon>
        <taxon>Viridiplantae</taxon>
        <taxon>Streptophyta</taxon>
        <taxon>Embryophyta</taxon>
        <taxon>Tracheophyta</taxon>
        <taxon>Spermatophyta</taxon>
        <taxon>Magnoliopsida</taxon>
        <taxon>Ranunculales</taxon>
        <taxon>Menispermaceae</taxon>
        <taxon>Menispermoideae</taxon>
        <taxon>Cissampelideae</taxon>
        <taxon>Stephania</taxon>
    </lineage>
</organism>
<dbReference type="InterPro" id="IPR015943">
    <property type="entry name" value="WD40/YVTN_repeat-like_dom_sf"/>
</dbReference>
<sequence length="1378" mass="154191">MVVAGAEEGDAVVEEEEEEEEEEGDAEGGAGEAVDGVGLGGGGEEGGEEAVGRGEEVDGDEEEEGEEEESEGAEQVGYGLCHGLALRRRSWAGVMENIGANILTPLEKLLSLTLRFTLEMVPHDVRLQVMRSIKGLQQLHISFDRWGQLNCLTFMAEPSKSYILLINNNSSTASTFALKVPKIFRERPKKSLDLAERVTGISIFLYQAVRELQKDELQATLHFLQALLVYPLLIRREISPELWESLFVSQRKMGESGRLALKSISTASDDAIDEATRLLARRYKHWLMYHKVMLIGASQRSKRCRVAPILEDKSQCFVTSLSVTSHDQGEKVYPLDVRELIIEEIKDKANSSFGTLKHSTAHQHDANDLLQKLNAIYSGNSLENTEAKCLQDMLEESQSHNDSPEGSDSEKQGDNREGYAVIMKTRGDNARSKNAYRKSQLTSSICGPAPCEVGSSCLVSSRLLGSISDMNLPILDLKCIEGNALFDGTINEEYNIGREEQQDFTLFDHISSRSSKKNSFIKKNQQLKARKTRQDQSGNVDSNEASLAPEQGIQLEIMGIFEKAVSAVRYTERLGKCESNQAEISTICEMLKKETKAKHYMLMDVMLDQLLQAISTSNEVQIIRAAVLVLSTLVMENRSLIEDMERKGLRLYHLASALKRNVHEAAILIYMINPSPTEIKALELLPALLNVACNSNERLPVSLQLTPPVASLLIIEVFITAFDYNTNNMHLAAISSPAVLSKLVAVARNKNSDEIVALATILVKCMQFDGKCKMFLSQLTPLAPFVHLLRSKEKRSKFIALQFFSEILRIPRTSAVSILHQICESGRINVMHTLMNCIQHLQPEYKVLAANLLLQLDMLEDSSGGSIFGDEAMELLLQSISSEESPEIQILSASVLSNLGGTYAWTGESYTAAWLVNKAGILSHKQRNMIRNVDWADKCLQDGHVDAWCSRVVRSIIKTSNFFFQALEKGLQSNIKSVSEDCLIVITWIGCEIAKTNPNNIRYLACEILLSGIQRFLRPGLDLEERLLACLSLYNYASGKGIEKLINYSEGLRDSLRRLSSVTWMAEELLKVTDYFLPAKSHFSCVHTQIIEAGQNCNEAANALIYYKGHFYSGHSDGSIKVWDIKRQTATLVWDVKEHKKAVTCFTLSEPGDTLLSGSTDRTIRVWQMIQNRLECVEVIETKEPIHKIATYGKKIFATTPNRGLKVFDSSRTVKTICKSKRVTCMEESQGKLYLGCKDSSIQELDITNNQKQEIKASSNRWWTRHKPINSIHVYKDWLYSAGSAVQCSHIKEWRKPSGRHKLIKREKGTYVQAMGVVEDFIYVNFKSSPSVIEIWLRETQRKIGRLSAGSKITSILTANDFIFCGTETGLIKGWIPL</sequence>
<dbReference type="EMBL" id="JBBNAG010000004">
    <property type="protein sequence ID" value="KAK9139340.1"/>
    <property type="molecule type" value="Genomic_DNA"/>
</dbReference>
<feature type="compositionally biased region" description="Acidic residues" evidence="2">
    <location>
        <begin position="57"/>
        <end position="72"/>
    </location>
</feature>
<evidence type="ECO:0000313" key="5">
    <source>
        <dbReference type="EMBL" id="KAK9139340.1"/>
    </source>
</evidence>
<feature type="compositionally biased region" description="Polar residues" evidence="2">
    <location>
        <begin position="535"/>
        <end position="545"/>
    </location>
</feature>
<evidence type="ECO:0000259" key="4">
    <source>
        <dbReference type="Pfam" id="PF23654"/>
    </source>
</evidence>
<evidence type="ECO:0000313" key="6">
    <source>
        <dbReference type="Proteomes" id="UP001419268"/>
    </source>
</evidence>
<dbReference type="SUPFAM" id="SSF50978">
    <property type="entry name" value="WD40 repeat-like"/>
    <property type="match status" value="1"/>
</dbReference>
<comment type="caution">
    <text evidence="5">The sequence shown here is derived from an EMBL/GenBank/DDBJ whole genome shotgun (WGS) entry which is preliminary data.</text>
</comment>